<dbReference type="SMART" id="SM00382">
    <property type="entry name" value="AAA"/>
    <property type="match status" value="1"/>
</dbReference>
<evidence type="ECO:0000313" key="2">
    <source>
        <dbReference type="EMBL" id="GAA4550208.1"/>
    </source>
</evidence>
<dbReference type="EMBL" id="BAABGT010000055">
    <property type="protein sequence ID" value="GAA4550208.1"/>
    <property type="molecule type" value="Genomic_DNA"/>
</dbReference>
<dbReference type="SUPFAM" id="SSF52540">
    <property type="entry name" value="P-loop containing nucleoside triphosphate hydrolases"/>
    <property type="match status" value="1"/>
</dbReference>
<dbReference type="Pfam" id="PF13401">
    <property type="entry name" value="AAA_22"/>
    <property type="match status" value="1"/>
</dbReference>
<dbReference type="InterPro" id="IPR027417">
    <property type="entry name" value="P-loop_NTPase"/>
</dbReference>
<dbReference type="InterPro" id="IPR003593">
    <property type="entry name" value="AAA+_ATPase"/>
</dbReference>
<dbReference type="Proteomes" id="UP001501598">
    <property type="component" value="Unassembled WGS sequence"/>
</dbReference>
<dbReference type="InterPro" id="IPR049945">
    <property type="entry name" value="AAA_22"/>
</dbReference>
<protein>
    <submittedName>
        <fullName evidence="2">ExeA family protein</fullName>
    </submittedName>
</protein>
<dbReference type="PANTHER" id="PTHR35894">
    <property type="entry name" value="GENERAL SECRETION PATHWAY PROTEIN A-RELATED"/>
    <property type="match status" value="1"/>
</dbReference>
<sequence length="270" mass="29027">MIDRLQGFFGFSRTPFGRDLAPGMLHRHASHGEAVARIGWCVGEHRIGVITGEVGAGKTVAVRAALAALDPTRHTIIYLPNPTVGVRGIHHQIVAALGARPLTHHATLVPQTVDALAVEQVERGRTPVVVIDEAHLLDHAQLESIRMLTNHDIDSTSPFACLLVGQPTLRRRMKLGVLAALDQRIGLRYAMPPMTSEETGSYLRHHVTLAGRSDPLFSDDAAALIHQTSRGYPRAVNNLAVQALVAAFAADKAIVDESSTRAAVAEVTAE</sequence>
<name>A0ABP8RVV2_9PSEU</name>
<dbReference type="RefSeq" id="WP_345420545.1">
    <property type="nucleotide sequence ID" value="NZ_BAABGT010000055.1"/>
</dbReference>
<accession>A0ABP8RVV2</accession>
<proteinExistence type="predicted"/>
<dbReference type="PANTHER" id="PTHR35894:SF1">
    <property type="entry name" value="PHOSPHORIBULOKINASE _ URIDINE KINASE FAMILY"/>
    <property type="match status" value="1"/>
</dbReference>
<comment type="caution">
    <text evidence="2">The sequence shown here is derived from an EMBL/GenBank/DDBJ whole genome shotgun (WGS) entry which is preliminary data.</text>
</comment>
<feature type="domain" description="AAA+ ATPase" evidence="1">
    <location>
        <begin position="44"/>
        <end position="168"/>
    </location>
</feature>
<keyword evidence="3" id="KW-1185">Reference proteome</keyword>
<dbReference type="Gene3D" id="3.40.50.300">
    <property type="entry name" value="P-loop containing nucleotide triphosphate hydrolases"/>
    <property type="match status" value="1"/>
</dbReference>
<reference evidence="3" key="1">
    <citation type="journal article" date="2019" name="Int. J. Syst. Evol. Microbiol.">
        <title>The Global Catalogue of Microorganisms (GCM) 10K type strain sequencing project: providing services to taxonomists for standard genome sequencing and annotation.</title>
        <authorList>
            <consortium name="The Broad Institute Genomics Platform"/>
            <consortium name="The Broad Institute Genome Sequencing Center for Infectious Disease"/>
            <person name="Wu L."/>
            <person name="Ma J."/>
        </authorList>
    </citation>
    <scope>NUCLEOTIDE SEQUENCE [LARGE SCALE GENOMIC DNA]</scope>
    <source>
        <strain evidence="3">JCM 17906</strain>
    </source>
</reference>
<organism evidence="2 3">
    <name type="scientific">Pseudonocardia xishanensis</name>
    <dbReference type="NCBI Taxonomy" id="630995"/>
    <lineage>
        <taxon>Bacteria</taxon>
        <taxon>Bacillati</taxon>
        <taxon>Actinomycetota</taxon>
        <taxon>Actinomycetes</taxon>
        <taxon>Pseudonocardiales</taxon>
        <taxon>Pseudonocardiaceae</taxon>
        <taxon>Pseudonocardia</taxon>
    </lineage>
</organism>
<evidence type="ECO:0000313" key="3">
    <source>
        <dbReference type="Proteomes" id="UP001501598"/>
    </source>
</evidence>
<gene>
    <name evidence="2" type="ORF">GCM10023175_39840</name>
</gene>
<dbReference type="InterPro" id="IPR052026">
    <property type="entry name" value="ExeA_AAA_ATPase_DNA-bind"/>
</dbReference>
<evidence type="ECO:0000259" key="1">
    <source>
        <dbReference type="SMART" id="SM00382"/>
    </source>
</evidence>